<proteinExistence type="predicted"/>
<comment type="caution">
    <text evidence="2">The sequence shown here is derived from an EMBL/GenBank/DDBJ whole genome shotgun (WGS) entry which is preliminary data.</text>
</comment>
<name>A0ABU7EBN0_9TELE</name>
<organism evidence="2 3">
    <name type="scientific">Characodon lateralis</name>
    <dbReference type="NCBI Taxonomy" id="208331"/>
    <lineage>
        <taxon>Eukaryota</taxon>
        <taxon>Metazoa</taxon>
        <taxon>Chordata</taxon>
        <taxon>Craniata</taxon>
        <taxon>Vertebrata</taxon>
        <taxon>Euteleostomi</taxon>
        <taxon>Actinopterygii</taxon>
        <taxon>Neopterygii</taxon>
        <taxon>Teleostei</taxon>
        <taxon>Neoteleostei</taxon>
        <taxon>Acanthomorphata</taxon>
        <taxon>Ovalentaria</taxon>
        <taxon>Atherinomorphae</taxon>
        <taxon>Cyprinodontiformes</taxon>
        <taxon>Goodeidae</taxon>
        <taxon>Characodon</taxon>
    </lineage>
</organism>
<gene>
    <name evidence="2" type="ORF">CHARACLAT_015100</name>
</gene>
<evidence type="ECO:0000256" key="1">
    <source>
        <dbReference type="SAM" id="MobiDB-lite"/>
    </source>
</evidence>
<feature type="region of interest" description="Disordered" evidence="1">
    <location>
        <begin position="58"/>
        <end position="86"/>
    </location>
</feature>
<dbReference type="EMBL" id="JAHUTJ010050341">
    <property type="protein sequence ID" value="MED6284024.1"/>
    <property type="molecule type" value="Genomic_DNA"/>
</dbReference>
<evidence type="ECO:0000313" key="3">
    <source>
        <dbReference type="Proteomes" id="UP001352852"/>
    </source>
</evidence>
<keyword evidence="3" id="KW-1185">Reference proteome</keyword>
<protein>
    <submittedName>
        <fullName evidence="2">Uncharacterized protein</fullName>
    </submittedName>
</protein>
<dbReference type="Proteomes" id="UP001352852">
    <property type="component" value="Unassembled WGS sequence"/>
</dbReference>
<evidence type="ECO:0000313" key="2">
    <source>
        <dbReference type="EMBL" id="MED6284024.1"/>
    </source>
</evidence>
<sequence>MVTPVCSGERRMRRLNDPTLLYRNVGLFIVFVQRDETLKHLVVETLLARVVLAKSFTEMHHDQSSSTSDTNGPQIRLDSHRDGRRRLNASENLNSTLKSEQKVCADISQHDGVPPGSGCGSGHCVLVSPVQLYLLSEVEGAESGGDGHLQLVAV</sequence>
<accession>A0ABU7EBN0</accession>
<feature type="compositionally biased region" description="Polar residues" evidence="1">
    <location>
        <begin position="64"/>
        <end position="73"/>
    </location>
</feature>
<reference evidence="2 3" key="1">
    <citation type="submission" date="2021-06" db="EMBL/GenBank/DDBJ databases">
        <authorList>
            <person name="Palmer J.M."/>
        </authorList>
    </citation>
    <scope>NUCLEOTIDE SEQUENCE [LARGE SCALE GENOMIC DNA]</scope>
    <source>
        <strain evidence="2 3">CL_MEX2019</strain>
        <tissue evidence="2">Muscle</tissue>
    </source>
</reference>